<organism evidence="2">
    <name type="scientific">Triticum urartu</name>
    <name type="common">Red wild einkorn</name>
    <name type="synonym">Crithodium urartu</name>
    <dbReference type="NCBI Taxonomy" id="4572"/>
    <lineage>
        <taxon>Eukaryota</taxon>
        <taxon>Viridiplantae</taxon>
        <taxon>Streptophyta</taxon>
        <taxon>Embryophyta</taxon>
        <taxon>Tracheophyta</taxon>
        <taxon>Spermatophyta</taxon>
        <taxon>Magnoliopsida</taxon>
        <taxon>Liliopsida</taxon>
        <taxon>Poales</taxon>
        <taxon>Poaceae</taxon>
        <taxon>BOP clade</taxon>
        <taxon>Pooideae</taxon>
        <taxon>Triticodae</taxon>
        <taxon>Triticeae</taxon>
        <taxon>Triticinae</taxon>
        <taxon>Triticum</taxon>
    </lineage>
</organism>
<sequence>MARVDPDQYVLELDQSRKIPITDQDVIALDKIEKSSRHIAQNILPRVKVFDHELVKKAIDSITSHQGQEVIYAGLECVLNQVAKLKVHHPNQITNNICAPSYLKFPVHAANKIKPRSSIGPVEFANIMGRKYPNMADDLIGIVLKEHNTRLMANMTEIRHTTQIDMLKFLDELAGCLSSRCQNKKHKNNQPGSFVHDGNHDNLSVSQARPDRGTESSADLMSLVYYNDHLFSSIVLSYEDCTGVCFSQLTATAPPAIDLSCKSFVSDPWSSTSTPHPPADSSKIIAFCISNDLEDSMSRCVESIFSSWPCTPNGWTREYPTLLIDKTVSEQSGIYSLFMAIHYDGETLRSLTTKSAYEKCTHGQNKLHGRRADRTNQLVNTQVFARAPCMHAHWQPGPTRHSWSQLVHFTGRPGSFLFRGPLSRPGWLLSTMFMLDLPPFACTPLARAQQVVLYAYTTYVMERDLVSVRSRAKKFGTCDIGFVGIAPEILDRNPTQ</sequence>
<evidence type="ECO:0000313" key="2">
    <source>
        <dbReference type="EMBL" id="EMS53787.1"/>
    </source>
</evidence>
<dbReference type="STRING" id="4572.M7Z1I5"/>
<dbReference type="AlphaFoldDB" id="M7Z1I5"/>
<evidence type="ECO:0000256" key="1">
    <source>
        <dbReference type="SAM" id="MobiDB-lite"/>
    </source>
</evidence>
<protein>
    <submittedName>
        <fullName evidence="2">Uncharacterized protein</fullName>
    </submittedName>
</protein>
<name>M7Z1I5_TRIUA</name>
<reference evidence="2" key="1">
    <citation type="journal article" date="2013" name="Nature">
        <title>Draft genome of the wheat A-genome progenitor Triticum urartu.</title>
        <authorList>
            <person name="Ling H.Q."/>
            <person name="Zhao S."/>
            <person name="Liu D."/>
            <person name="Wang J."/>
            <person name="Sun H."/>
            <person name="Zhang C."/>
            <person name="Fan H."/>
            <person name="Li D."/>
            <person name="Dong L."/>
            <person name="Tao Y."/>
            <person name="Gao C."/>
            <person name="Wu H."/>
            <person name="Li Y."/>
            <person name="Cui Y."/>
            <person name="Guo X."/>
            <person name="Zheng S."/>
            <person name="Wang B."/>
            <person name="Yu K."/>
            <person name="Liang Q."/>
            <person name="Yang W."/>
            <person name="Lou X."/>
            <person name="Chen J."/>
            <person name="Feng M."/>
            <person name="Jian J."/>
            <person name="Zhang X."/>
            <person name="Luo G."/>
            <person name="Jiang Y."/>
            <person name="Liu J."/>
            <person name="Wang Z."/>
            <person name="Sha Y."/>
            <person name="Zhang B."/>
            <person name="Wu H."/>
            <person name="Tang D."/>
            <person name="Shen Q."/>
            <person name="Xue P."/>
            <person name="Zou S."/>
            <person name="Wang X."/>
            <person name="Liu X."/>
            <person name="Wang F."/>
            <person name="Yang Y."/>
            <person name="An X."/>
            <person name="Dong Z."/>
            <person name="Zhang K."/>
            <person name="Zhang X."/>
            <person name="Luo M.C."/>
            <person name="Dvorak J."/>
            <person name="Tong Y."/>
            <person name="Wang J."/>
            <person name="Yang H."/>
            <person name="Li Z."/>
            <person name="Wang D."/>
            <person name="Zhang A."/>
            <person name="Wang J."/>
        </authorList>
    </citation>
    <scope>NUCLEOTIDE SEQUENCE</scope>
</reference>
<gene>
    <name evidence="2" type="ORF">TRIUR3_28102</name>
</gene>
<proteinExistence type="predicted"/>
<feature type="region of interest" description="Disordered" evidence="1">
    <location>
        <begin position="187"/>
        <end position="214"/>
    </location>
</feature>
<accession>M7Z1I5</accession>
<dbReference type="EMBL" id="KD190313">
    <property type="protein sequence ID" value="EMS53787.1"/>
    <property type="molecule type" value="Genomic_DNA"/>
</dbReference>